<gene>
    <name evidence="1" type="ORF">GCM10009810_15190</name>
</gene>
<dbReference type="EMBL" id="BAAAPN010000037">
    <property type="protein sequence ID" value="GAA1756537.1"/>
    <property type="molecule type" value="Genomic_DNA"/>
</dbReference>
<sequence>MDAVASITPGGMPLEVAGLLALVADVQVLRNRLDGLVNDVLVAVARVDDDAMREEFPQEEFGSDFVGRVALHSQAPELVAPCLGVSVHVAQGRVVTAVELALRAPLLVDQMRAGRLEAFRAGLLHQELSDAPAPVEDEIVMRMVARADPVGGWSETAGPLLRRTRSLLARLAP</sequence>
<dbReference type="RefSeq" id="WP_344064349.1">
    <property type="nucleotide sequence ID" value="NZ_BAAAPN010000037.1"/>
</dbReference>
<dbReference type="Proteomes" id="UP001501475">
    <property type="component" value="Unassembled WGS sequence"/>
</dbReference>
<organism evidence="1 2">
    <name type="scientific">Nostocoides vanveenii</name>
    <dbReference type="NCBI Taxonomy" id="330835"/>
    <lineage>
        <taxon>Bacteria</taxon>
        <taxon>Bacillati</taxon>
        <taxon>Actinomycetota</taxon>
        <taxon>Actinomycetes</taxon>
        <taxon>Micrococcales</taxon>
        <taxon>Intrasporangiaceae</taxon>
        <taxon>Nostocoides</taxon>
    </lineage>
</organism>
<name>A0ABP4WK89_9MICO</name>
<comment type="caution">
    <text evidence="1">The sequence shown here is derived from an EMBL/GenBank/DDBJ whole genome shotgun (WGS) entry which is preliminary data.</text>
</comment>
<keyword evidence="2" id="KW-1185">Reference proteome</keyword>
<evidence type="ECO:0000313" key="2">
    <source>
        <dbReference type="Proteomes" id="UP001501475"/>
    </source>
</evidence>
<protein>
    <submittedName>
        <fullName evidence="1">Uncharacterized protein</fullName>
    </submittedName>
</protein>
<accession>A0ABP4WK89</accession>
<proteinExistence type="predicted"/>
<reference evidence="2" key="1">
    <citation type="journal article" date="2019" name="Int. J. Syst. Evol. Microbiol.">
        <title>The Global Catalogue of Microorganisms (GCM) 10K type strain sequencing project: providing services to taxonomists for standard genome sequencing and annotation.</title>
        <authorList>
            <consortium name="The Broad Institute Genomics Platform"/>
            <consortium name="The Broad Institute Genome Sequencing Center for Infectious Disease"/>
            <person name="Wu L."/>
            <person name="Ma J."/>
        </authorList>
    </citation>
    <scope>NUCLEOTIDE SEQUENCE [LARGE SCALE GENOMIC DNA]</scope>
    <source>
        <strain evidence="2">JCM 15591</strain>
    </source>
</reference>
<evidence type="ECO:0000313" key="1">
    <source>
        <dbReference type="EMBL" id="GAA1756537.1"/>
    </source>
</evidence>